<name>A0AAV3QNT7_LITER</name>
<accession>A0AAV3QNT7</accession>
<gene>
    <name evidence="2" type="ORF">LIER_43694</name>
</gene>
<protein>
    <submittedName>
        <fullName evidence="2">Uncharacterized protein</fullName>
    </submittedName>
</protein>
<feature type="compositionally biased region" description="Polar residues" evidence="1">
    <location>
        <begin position="80"/>
        <end position="96"/>
    </location>
</feature>
<evidence type="ECO:0000313" key="2">
    <source>
        <dbReference type="EMBL" id="GAA0164861.1"/>
    </source>
</evidence>
<evidence type="ECO:0000313" key="3">
    <source>
        <dbReference type="Proteomes" id="UP001454036"/>
    </source>
</evidence>
<proteinExistence type="predicted"/>
<sequence length="141" mass="16102">MTSLWIALLKNDQYLCEVIVQNQNSFMISWVDSVEEEEEEEEAKTIAQLDATKVSECAKKKIEQIMQESHYPSTRKAAQDDSQVGKISNKQGNSLNDLPTEVEIFFNNKKGVEVEMEKLQEEGHILIAHKSLSQQEDLSRS</sequence>
<reference evidence="2 3" key="1">
    <citation type="submission" date="2024-01" db="EMBL/GenBank/DDBJ databases">
        <title>The complete chloroplast genome sequence of Lithospermum erythrorhizon: insights into the phylogenetic relationship among Boraginaceae species and the maternal lineages of purple gromwells.</title>
        <authorList>
            <person name="Okada T."/>
            <person name="Watanabe K."/>
        </authorList>
    </citation>
    <scope>NUCLEOTIDE SEQUENCE [LARGE SCALE GENOMIC DNA]</scope>
</reference>
<organism evidence="2 3">
    <name type="scientific">Lithospermum erythrorhizon</name>
    <name type="common">Purple gromwell</name>
    <name type="synonym">Lithospermum officinale var. erythrorhizon</name>
    <dbReference type="NCBI Taxonomy" id="34254"/>
    <lineage>
        <taxon>Eukaryota</taxon>
        <taxon>Viridiplantae</taxon>
        <taxon>Streptophyta</taxon>
        <taxon>Embryophyta</taxon>
        <taxon>Tracheophyta</taxon>
        <taxon>Spermatophyta</taxon>
        <taxon>Magnoliopsida</taxon>
        <taxon>eudicotyledons</taxon>
        <taxon>Gunneridae</taxon>
        <taxon>Pentapetalae</taxon>
        <taxon>asterids</taxon>
        <taxon>lamiids</taxon>
        <taxon>Boraginales</taxon>
        <taxon>Boraginaceae</taxon>
        <taxon>Boraginoideae</taxon>
        <taxon>Lithospermeae</taxon>
        <taxon>Lithospermum</taxon>
    </lineage>
</organism>
<dbReference type="AlphaFoldDB" id="A0AAV3QNT7"/>
<comment type="caution">
    <text evidence="2">The sequence shown here is derived from an EMBL/GenBank/DDBJ whole genome shotgun (WGS) entry which is preliminary data.</text>
</comment>
<keyword evidence="3" id="KW-1185">Reference proteome</keyword>
<feature type="region of interest" description="Disordered" evidence="1">
    <location>
        <begin position="69"/>
        <end position="96"/>
    </location>
</feature>
<dbReference type="Proteomes" id="UP001454036">
    <property type="component" value="Unassembled WGS sequence"/>
</dbReference>
<dbReference type="EMBL" id="BAABME010037694">
    <property type="protein sequence ID" value="GAA0164861.1"/>
    <property type="molecule type" value="Genomic_DNA"/>
</dbReference>
<evidence type="ECO:0000256" key="1">
    <source>
        <dbReference type="SAM" id="MobiDB-lite"/>
    </source>
</evidence>